<evidence type="ECO:0000313" key="1">
    <source>
        <dbReference type="EMBL" id="SVC64592.1"/>
    </source>
</evidence>
<accession>A0A382NY03</accession>
<dbReference type="SUPFAM" id="SSF109770">
    <property type="entry name" value="Nickel-containing superoxide dismutase, NiSOD"/>
    <property type="match status" value="1"/>
</dbReference>
<protein>
    <recommendedName>
        <fullName evidence="2">Superoxide dismutase</fullName>
    </recommendedName>
</protein>
<dbReference type="Gene3D" id="1.20.120.400">
    <property type="entry name" value="Nickel-containing superoxide dismutase"/>
    <property type="match status" value="1"/>
</dbReference>
<dbReference type="GO" id="GO:0004784">
    <property type="term" value="F:superoxide dismutase activity"/>
    <property type="evidence" value="ECO:0007669"/>
    <property type="project" value="InterPro"/>
</dbReference>
<dbReference type="Pfam" id="PF09055">
    <property type="entry name" value="Sod_Ni"/>
    <property type="match status" value="1"/>
</dbReference>
<dbReference type="GO" id="GO:0016151">
    <property type="term" value="F:nickel cation binding"/>
    <property type="evidence" value="ECO:0007669"/>
    <property type="project" value="InterPro"/>
</dbReference>
<gene>
    <name evidence="1" type="ORF">METZ01_LOCUS317446</name>
</gene>
<organism evidence="1">
    <name type="scientific">marine metagenome</name>
    <dbReference type="NCBI Taxonomy" id="408172"/>
    <lineage>
        <taxon>unclassified sequences</taxon>
        <taxon>metagenomes</taxon>
        <taxon>ecological metagenomes</taxon>
    </lineage>
</organism>
<dbReference type="InterPro" id="IPR014123">
    <property type="entry name" value="Superoxide_dismutase_Ni-type"/>
</dbReference>
<dbReference type="AlphaFoldDB" id="A0A382NY03"/>
<evidence type="ECO:0008006" key="2">
    <source>
        <dbReference type="Google" id="ProtNLM"/>
    </source>
</evidence>
<dbReference type="InterPro" id="IPR036502">
    <property type="entry name" value="NiSOD_sf"/>
</dbReference>
<reference evidence="1" key="1">
    <citation type="submission" date="2018-05" db="EMBL/GenBank/DDBJ databases">
        <authorList>
            <person name="Lanie J.A."/>
            <person name="Ng W.-L."/>
            <person name="Kazmierczak K.M."/>
            <person name="Andrzejewski T.M."/>
            <person name="Davidsen T.M."/>
            <person name="Wayne K.J."/>
            <person name="Tettelin H."/>
            <person name="Glass J.I."/>
            <person name="Rusch D."/>
            <person name="Podicherti R."/>
            <person name="Tsui H.-C.T."/>
            <person name="Winkler M.E."/>
        </authorList>
    </citation>
    <scope>NUCLEOTIDE SEQUENCE</scope>
</reference>
<name>A0A382NY03_9ZZZZ</name>
<dbReference type="EMBL" id="UINC01102741">
    <property type="protein sequence ID" value="SVC64592.1"/>
    <property type="molecule type" value="Genomic_DNA"/>
</dbReference>
<feature type="non-terminal residue" evidence="1">
    <location>
        <position position="1"/>
    </location>
</feature>
<sequence>ISSLSFILIISSTLYAHCQVPCGIYDDALRIVQIKENITTIWKAMKQINELSGKGSDAQTMNQLVRWINTKEEHAKHVQTIVSDYFLAQRIKPKEKEKPGRQNYVNQTLILHQIIVAAMKCKQTTDPASCDTLSDLIETFSNSYFDEHGLEHLQEIEKSE</sequence>
<proteinExistence type="predicted"/>